<evidence type="ECO:0000313" key="10">
    <source>
        <dbReference type="EMBL" id="MDO6575781.1"/>
    </source>
</evidence>
<evidence type="ECO:0000313" key="11">
    <source>
        <dbReference type="Proteomes" id="UP000056750"/>
    </source>
</evidence>
<comment type="similarity">
    <text evidence="2">Belongs to the UPF0208 family.</text>
</comment>
<evidence type="ECO:0000256" key="4">
    <source>
        <dbReference type="ARBA" id="ARBA00022475"/>
    </source>
</evidence>
<dbReference type="InterPro" id="IPR007334">
    <property type="entry name" value="UPF0208"/>
</dbReference>
<dbReference type="NCBIfam" id="NF002493">
    <property type="entry name" value="PRK01816.1"/>
    <property type="match status" value="1"/>
</dbReference>
<evidence type="ECO:0000256" key="5">
    <source>
        <dbReference type="ARBA" id="ARBA00022519"/>
    </source>
</evidence>
<dbReference type="KEGG" id="asq:AVL57_07655"/>
<organism evidence="10 12">
    <name type="scientific">Alteromonas stellipolaris</name>
    <dbReference type="NCBI Taxonomy" id="233316"/>
    <lineage>
        <taxon>Bacteria</taxon>
        <taxon>Pseudomonadati</taxon>
        <taxon>Pseudomonadota</taxon>
        <taxon>Gammaproteobacteria</taxon>
        <taxon>Alteromonadales</taxon>
        <taxon>Alteromonadaceae</taxon>
        <taxon>Alteromonas/Salinimonas group</taxon>
        <taxon>Alteromonas</taxon>
    </lineage>
</organism>
<proteinExistence type="inferred from homology"/>
<dbReference type="GO" id="GO:0005886">
    <property type="term" value="C:plasma membrane"/>
    <property type="evidence" value="ECO:0007669"/>
    <property type="project" value="UniProtKB-SubCell"/>
</dbReference>
<dbReference type="GeneID" id="83257561"/>
<dbReference type="Proteomes" id="UP001170717">
    <property type="component" value="Unassembled WGS sequence"/>
</dbReference>
<evidence type="ECO:0000256" key="2">
    <source>
        <dbReference type="ARBA" id="ARBA00009474"/>
    </source>
</evidence>
<evidence type="ECO:0000256" key="1">
    <source>
        <dbReference type="ARBA" id="ARBA00004429"/>
    </source>
</evidence>
<dbReference type="EMBL" id="CP013926">
    <property type="protein sequence ID" value="AMJ73866.1"/>
    <property type="molecule type" value="Genomic_DNA"/>
</dbReference>
<evidence type="ECO:0000313" key="12">
    <source>
        <dbReference type="Proteomes" id="UP001170717"/>
    </source>
</evidence>
<dbReference type="RefSeq" id="WP_057792258.1">
    <property type="nucleotide sequence ID" value="NZ_CANLMS010000003.1"/>
</dbReference>
<evidence type="ECO:0000256" key="6">
    <source>
        <dbReference type="ARBA" id="ARBA00022692"/>
    </source>
</evidence>
<dbReference type="Proteomes" id="UP000056750">
    <property type="component" value="Chromosome"/>
</dbReference>
<evidence type="ECO:0000256" key="7">
    <source>
        <dbReference type="ARBA" id="ARBA00022989"/>
    </source>
</evidence>
<gene>
    <name evidence="10" type="primary">yfbV</name>
    <name evidence="9" type="ORF">AVL57_07655</name>
    <name evidence="10" type="ORF">Q4527_00155</name>
</gene>
<name>A0AAW7YUC6_9ALTE</name>
<dbReference type="Pfam" id="PF04217">
    <property type="entry name" value="DUF412"/>
    <property type="match status" value="1"/>
</dbReference>
<comment type="subcellular location">
    <subcellularLocation>
        <location evidence="1">Cell inner membrane</location>
        <topology evidence="1">Multi-pass membrane protein</topology>
    </subcellularLocation>
</comment>
<protein>
    <recommendedName>
        <fullName evidence="3">UPF0208 membrane protein YfbV</fullName>
    </recommendedName>
</protein>
<evidence type="ECO:0000313" key="9">
    <source>
        <dbReference type="EMBL" id="AMJ73866.1"/>
    </source>
</evidence>
<keyword evidence="11" id="KW-1185">Reference proteome</keyword>
<evidence type="ECO:0000256" key="3">
    <source>
        <dbReference type="ARBA" id="ARBA00018831"/>
    </source>
</evidence>
<evidence type="ECO:0000256" key="8">
    <source>
        <dbReference type="ARBA" id="ARBA00023136"/>
    </source>
</evidence>
<reference evidence="9 11" key="1">
    <citation type="submission" date="2015-12" db="EMBL/GenBank/DDBJ databases">
        <title>Intraspecies pangenome expansion in the marine bacterium Alteromonas.</title>
        <authorList>
            <person name="Lopez-Perez M."/>
            <person name="Rodriguez-Valera F."/>
        </authorList>
    </citation>
    <scope>NUCLEOTIDE SEQUENCE [LARGE SCALE GENOMIC DNA]</scope>
    <source>
        <strain evidence="9 11">LMG 21861</strain>
    </source>
</reference>
<reference evidence="10" key="2">
    <citation type="submission" date="2023-07" db="EMBL/GenBank/DDBJ databases">
        <title>Genome content predicts the carbon catabolic preferences of heterotrophic bacteria.</title>
        <authorList>
            <person name="Gralka M."/>
        </authorList>
    </citation>
    <scope>NUCLEOTIDE SEQUENCE</scope>
    <source>
        <strain evidence="10">F2M12</strain>
    </source>
</reference>
<accession>A0AAW7YUC6</accession>
<keyword evidence="5" id="KW-0997">Cell inner membrane</keyword>
<sequence length="149" mass="17090">MSQSVITMLKDGQHYMKTWPVKKELYAYFPECRVVAATRFAIKTMPPAAILSCALLLQNMGTDYIPQTITIGAFFLSIPLQGLLWLGHRSNQYLPPQLNSWYQDIHSKMRSEGCNVSSVKSKPKYKELAALLKTAFNDLDNVFTKHWFR</sequence>
<dbReference type="EMBL" id="JAUOQI010000001">
    <property type="protein sequence ID" value="MDO6575781.1"/>
    <property type="molecule type" value="Genomic_DNA"/>
</dbReference>
<keyword evidence="7" id="KW-1133">Transmembrane helix</keyword>
<keyword evidence="4" id="KW-1003">Cell membrane</keyword>
<keyword evidence="6" id="KW-0812">Transmembrane</keyword>
<dbReference type="AlphaFoldDB" id="A0AAW7YUC6"/>
<keyword evidence="8" id="KW-0472">Membrane</keyword>